<feature type="transmembrane region" description="Helical" evidence="2">
    <location>
        <begin position="137"/>
        <end position="153"/>
    </location>
</feature>
<dbReference type="InterPro" id="IPR011990">
    <property type="entry name" value="TPR-like_helical_dom_sf"/>
</dbReference>
<proteinExistence type="predicted"/>
<feature type="region of interest" description="Disordered" evidence="1">
    <location>
        <begin position="331"/>
        <end position="350"/>
    </location>
</feature>
<dbReference type="RefSeq" id="WP_277860303.1">
    <property type="nucleotide sequence ID" value="NZ_JARRAG010000001.1"/>
</dbReference>
<comment type="caution">
    <text evidence="3">The sequence shown here is derived from an EMBL/GenBank/DDBJ whole genome shotgun (WGS) entry which is preliminary data.</text>
</comment>
<gene>
    <name evidence="3" type="ORF">PZE19_09260</name>
</gene>
<accession>A0ABT6F8T9</accession>
<dbReference type="Gene3D" id="1.25.40.10">
    <property type="entry name" value="Tetratricopeptide repeat domain"/>
    <property type="match status" value="2"/>
</dbReference>
<keyword evidence="4" id="KW-1185">Reference proteome</keyword>
<feature type="transmembrane region" description="Helical" evidence="2">
    <location>
        <begin position="111"/>
        <end position="131"/>
    </location>
</feature>
<dbReference type="EMBL" id="JARRAG010000001">
    <property type="protein sequence ID" value="MDG3003959.1"/>
    <property type="molecule type" value="Genomic_DNA"/>
</dbReference>
<dbReference type="Proteomes" id="UP001216907">
    <property type="component" value="Unassembled WGS sequence"/>
</dbReference>
<feature type="region of interest" description="Disordered" evidence="1">
    <location>
        <begin position="1"/>
        <end position="22"/>
    </location>
</feature>
<protein>
    <submittedName>
        <fullName evidence="3">Tetratricopeptide repeat protein</fullName>
    </submittedName>
</protein>
<keyword evidence="2" id="KW-0472">Membrane</keyword>
<keyword evidence="2" id="KW-0812">Transmembrane</keyword>
<reference evidence="3 4" key="1">
    <citation type="submission" date="2023-03" db="EMBL/GenBank/DDBJ databases">
        <title>Paludisphaera mucosa sp. nov. a novel planctomycete from northern fen.</title>
        <authorList>
            <person name="Ivanova A."/>
        </authorList>
    </citation>
    <scope>NUCLEOTIDE SEQUENCE [LARGE SCALE GENOMIC DNA]</scope>
    <source>
        <strain evidence="3 4">Pla2</strain>
    </source>
</reference>
<feature type="transmembrane region" description="Helical" evidence="2">
    <location>
        <begin position="201"/>
        <end position="219"/>
    </location>
</feature>
<sequence length="953" mass="105855">MSEVRPSPPRPRSSTSDAGRLEGRPAGPAWGLRLFDAVLIGFFLALAFLLGVFRLKDTDFYWHLRTGDLIRKWGEVPRVDFYTFTRVGAPWIDLHWMFQVGISWVFERGGVPALTLAKCLITCSALLLLITARRRTWPVWAMILAWLPALLVLSGRMYIRPETLTLLYLSIFLAVLCRWERRPALAWVLPFVQVAWVNSHGLFILGPIVLGFALIDAAMRRGALSTARRKWWTTVVPASAATALACLLNPYGIRGAFYPLELAGTMSSPDFSRTIAELKPIPDFIRETGFGNLPLQIHFATIVLGALSFLVPILAAGASRVRSLRPDASAAVEDASPTRRKGVKGPDKAAKKAVATRKKKGAVDVVEEPREDVWRVSVLRLLLFAAFSLLSFQATRNSHQFAAVVGTVTAWNFAEWIGSREVARRVRGGEVAASDGVRPRLIALTALIVLTFAVGSGSLYAWAGEGRVIGWGEEPLWFPHEAAKFAGGPGMPERFLSFHNGHASLFIYNHSPEKPGGPGKTVFTDPRLEVSGQELYRRYLDLKDWIVKDNESPRWQRELDAEGRPSILVDHDYNAEVGAALLQSGRWRCVRFDAISAVFLHDSYKSAVGAHEVDFGARHFQPSAGIDPQGVPALIAASKGLRNYANFLNAGSRPDLGRPMLWLALDYARRVVAADPESLEGWKSIGYIELIREPTAPAARCRVPFDPIFDLAPARTTYALRRAAAIAPRDFLTLALLQRTYENRGMLEPLQEILGRILRLNTINPQQANLQKSVQETQLQIANRLDEPVPTTWRNLDELDRLVNHELELGRVETAVRLLEGANPPGRGGWDAVERLSTLLLHLGEPDRARRQLQEAVDVPRPALRDARLAVCDLVEGRLEEARQQFRKAIDVEPRLFEARYGLAVLDQDDARAQEAYEQATAAMECAPSDAARGVANALASAVRRFARRERAD</sequence>
<keyword evidence="2" id="KW-1133">Transmembrane helix</keyword>
<feature type="compositionally biased region" description="Pro residues" evidence="1">
    <location>
        <begin position="1"/>
        <end position="11"/>
    </location>
</feature>
<feature type="transmembrane region" description="Helical" evidence="2">
    <location>
        <begin position="231"/>
        <end position="253"/>
    </location>
</feature>
<evidence type="ECO:0000256" key="1">
    <source>
        <dbReference type="SAM" id="MobiDB-lite"/>
    </source>
</evidence>
<evidence type="ECO:0000313" key="3">
    <source>
        <dbReference type="EMBL" id="MDG3003959.1"/>
    </source>
</evidence>
<organism evidence="3 4">
    <name type="scientific">Paludisphaera mucosa</name>
    <dbReference type="NCBI Taxonomy" id="3030827"/>
    <lineage>
        <taxon>Bacteria</taxon>
        <taxon>Pseudomonadati</taxon>
        <taxon>Planctomycetota</taxon>
        <taxon>Planctomycetia</taxon>
        <taxon>Isosphaerales</taxon>
        <taxon>Isosphaeraceae</taxon>
        <taxon>Paludisphaera</taxon>
    </lineage>
</organism>
<evidence type="ECO:0000256" key="2">
    <source>
        <dbReference type="SAM" id="Phobius"/>
    </source>
</evidence>
<feature type="transmembrane region" description="Helical" evidence="2">
    <location>
        <begin position="440"/>
        <end position="463"/>
    </location>
</feature>
<feature type="transmembrane region" description="Helical" evidence="2">
    <location>
        <begin position="34"/>
        <end position="55"/>
    </location>
</feature>
<name>A0ABT6F8T9_9BACT</name>
<evidence type="ECO:0000313" key="4">
    <source>
        <dbReference type="Proteomes" id="UP001216907"/>
    </source>
</evidence>
<dbReference type="SUPFAM" id="SSF48452">
    <property type="entry name" value="TPR-like"/>
    <property type="match status" value="1"/>
</dbReference>
<feature type="transmembrane region" description="Helical" evidence="2">
    <location>
        <begin position="297"/>
        <end position="316"/>
    </location>
</feature>